<gene>
    <name evidence="1" type="ORF">H6G06_22245</name>
</gene>
<dbReference type="EMBL" id="JACJQU010000019">
    <property type="protein sequence ID" value="MBD2296122.1"/>
    <property type="molecule type" value="Genomic_DNA"/>
</dbReference>
<evidence type="ECO:0000313" key="2">
    <source>
        <dbReference type="Proteomes" id="UP000662185"/>
    </source>
</evidence>
<dbReference type="Proteomes" id="UP000662185">
    <property type="component" value="Unassembled WGS sequence"/>
</dbReference>
<comment type="caution">
    <text evidence="1">The sequence shown here is derived from an EMBL/GenBank/DDBJ whole genome shotgun (WGS) entry which is preliminary data.</text>
</comment>
<accession>A0A927A1I3</accession>
<reference evidence="2" key="1">
    <citation type="journal article" date="2020" name="ISME J.">
        <title>Comparative genomics reveals insights into cyanobacterial evolution and habitat adaptation.</title>
        <authorList>
            <person name="Chen M.Y."/>
            <person name="Teng W.K."/>
            <person name="Zhao L."/>
            <person name="Hu C.X."/>
            <person name="Zhou Y.K."/>
            <person name="Han B.P."/>
            <person name="Song L.R."/>
            <person name="Shu W.S."/>
        </authorList>
    </citation>
    <scope>NUCLEOTIDE SEQUENCE [LARGE SCALE GENOMIC DNA]</scope>
    <source>
        <strain evidence="2">FACHB-251</strain>
    </source>
</reference>
<proteinExistence type="predicted"/>
<dbReference type="RefSeq" id="WP_190564178.1">
    <property type="nucleotide sequence ID" value="NZ_JACJQU010000019.1"/>
</dbReference>
<dbReference type="AlphaFoldDB" id="A0A927A1I3"/>
<organism evidence="1 2">
    <name type="scientific">Anabaena sphaerica FACHB-251</name>
    <dbReference type="NCBI Taxonomy" id="2692883"/>
    <lineage>
        <taxon>Bacteria</taxon>
        <taxon>Bacillati</taxon>
        <taxon>Cyanobacteriota</taxon>
        <taxon>Cyanophyceae</taxon>
        <taxon>Nostocales</taxon>
        <taxon>Nostocaceae</taxon>
        <taxon>Anabaena</taxon>
    </lineage>
</organism>
<sequence length="309" mass="36010">MNPDEEFPIILVTQDHYELANNEVIGTNTKFWFEHQELGYCLYKQNKSQYIGQDWSEKVASELCELLRLPHAIYYLAETWEGDRGIVSPSFLPKDATLIHGNEILTRILPNYPTFENYGVSQHTIDIVLSVLAEEHINFPIDWIAPSNIQKSVEVFVGYLMLDAWIGNGDRHHLNWGLINRKLTPHTRETIHLAQTYDHASSLGRELYDEKRQKLSVDSYIKKCKSAFYANSEDKKSLKTFDVFHQVALLYPQAAIMWLEHLERISTKETRVIFNRIPKNRMSNIAIEFAQNILDLNQKKLLNFKELLT</sequence>
<protein>
    <submittedName>
        <fullName evidence="1">HipA-like protein</fullName>
    </submittedName>
</protein>
<dbReference type="Gene3D" id="1.10.1070.20">
    <property type="match status" value="1"/>
</dbReference>
<keyword evidence="2" id="KW-1185">Reference proteome</keyword>
<name>A0A927A1I3_9NOST</name>
<evidence type="ECO:0000313" key="1">
    <source>
        <dbReference type="EMBL" id="MBD2296122.1"/>
    </source>
</evidence>